<keyword evidence="3" id="KW-1185">Reference proteome</keyword>
<dbReference type="WBParaSite" id="BXY_0805300.1">
    <property type="protein sequence ID" value="BXY_0805300.1"/>
    <property type="gene ID" value="BXY_0805300"/>
</dbReference>
<dbReference type="EMBL" id="CAJFDI010000004">
    <property type="protein sequence ID" value="CAD5227316.1"/>
    <property type="molecule type" value="Genomic_DNA"/>
</dbReference>
<organism evidence="2 4">
    <name type="scientific">Bursaphelenchus xylophilus</name>
    <name type="common">Pinewood nematode worm</name>
    <name type="synonym">Aphelenchoides xylophilus</name>
    <dbReference type="NCBI Taxonomy" id="6326"/>
    <lineage>
        <taxon>Eukaryota</taxon>
        <taxon>Metazoa</taxon>
        <taxon>Ecdysozoa</taxon>
        <taxon>Nematoda</taxon>
        <taxon>Chromadorea</taxon>
        <taxon>Rhabditida</taxon>
        <taxon>Tylenchina</taxon>
        <taxon>Tylenchomorpha</taxon>
        <taxon>Aphelenchoidea</taxon>
        <taxon>Aphelenchoididae</taxon>
        <taxon>Bursaphelenchus</taxon>
    </lineage>
</organism>
<evidence type="ECO:0000313" key="1">
    <source>
        <dbReference type="EMBL" id="CAD5227316.1"/>
    </source>
</evidence>
<proteinExistence type="predicted"/>
<evidence type="ECO:0000313" key="4">
    <source>
        <dbReference type="WBParaSite" id="BXY_0805300.1"/>
    </source>
</evidence>
<name>A0A1I7S4X0_BURXY</name>
<dbReference type="Proteomes" id="UP000582659">
    <property type="component" value="Unassembled WGS sequence"/>
</dbReference>
<dbReference type="AlphaFoldDB" id="A0A1I7S4X0"/>
<dbReference type="EMBL" id="CAJFCV020000004">
    <property type="protein sequence ID" value="CAG9117445.1"/>
    <property type="molecule type" value="Genomic_DNA"/>
</dbReference>
<reference evidence="4" key="1">
    <citation type="submission" date="2016-11" db="UniProtKB">
        <authorList>
            <consortium name="WormBaseParasite"/>
        </authorList>
    </citation>
    <scope>IDENTIFICATION</scope>
</reference>
<gene>
    <name evidence="1" type="ORF">BXYJ_LOCUS9861</name>
</gene>
<evidence type="ECO:0000313" key="3">
    <source>
        <dbReference type="Proteomes" id="UP000659654"/>
    </source>
</evidence>
<sequence length="97" mass="11116">MSGEDVRLWGTPSESIRPERVLKDIGASGVRKVREAIRTYSDPSLAYQKVAANYQPEKLWEANLSFFKVRSVLNQKRYRALQDPTKLFQLIVTIAAF</sequence>
<dbReference type="Proteomes" id="UP000659654">
    <property type="component" value="Unassembled WGS sequence"/>
</dbReference>
<dbReference type="Proteomes" id="UP000095284">
    <property type="component" value="Unplaced"/>
</dbReference>
<reference evidence="1" key="2">
    <citation type="submission" date="2020-09" db="EMBL/GenBank/DDBJ databases">
        <authorList>
            <person name="Kikuchi T."/>
        </authorList>
    </citation>
    <scope>NUCLEOTIDE SEQUENCE</scope>
    <source>
        <strain evidence="1">Ka4C1</strain>
    </source>
</reference>
<protein>
    <submittedName>
        <fullName evidence="1">(pine wood nematode) hypothetical protein</fullName>
    </submittedName>
</protein>
<accession>A0A1I7S4X0</accession>
<evidence type="ECO:0000313" key="2">
    <source>
        <dbReference type="Proteomes" id="UP000095284"/>
    </source>
</evidence>